<dbReference type="InterPro" id="IPR006059">
    <property type="entry name" value="SBP"/>
</dbReference>
<proteinExistence type="predicted"/>
<feature type="signal peptide" evidence="1">
    <location>
        <begin position="1"/>
        <end position="20"/>
    </location>
</feature>
<dbReference type="RefSeq" id="WP_153683618.1">
    <property type="nucleotide sequence ID" value="NZ_WJIF01000002.1"/>
</dbReference>
<name>A0A6I2F480_9MICO</name>
<dbReference type="EMBL" id="WJIF01000002">
    <property type="protein sequence ID" value="MRG59164.1"/>
    <property type="molecule type" value="Genomic_DNA"/>
</dbReference>
<dbReference type="PANTHER" id="PTHR43649">
    <property type="entry name" value="ARABINOSE-BINDING PROTEIN-RELATED"/>
    <property type="match status" value="1"/>
</dbReference>
<accession>A0A6I2F480</accession>
<dbReference type="PANTHER" id="PTHR43649:SF13">
    <property type="entry name" value="CARBOHYDRATE ABC TRANSPORTER SUBSTRATE-BINDING PROTEIN"/>
    <property type="match status" value="1"/>
</dbReference>
<feature type="chain" id="PRO_5038708491" evidence="1">
    <location>
        <begin position="21"/>
        <end position="425"/>
    </location>
</feature>
<evidence type="ECO:0000256" key="1">
    <source>
        <dbReference type="SAM" id="SignalP"/>
    </source>
</evidence>
<dbReference type="InterPro" id="IPR050490">
    <property type="entry name" value="Bact_solute-bd_prot1"/>
</dbReference>
<reference evidence="2 3" key="1">
    <citation type="submission" date="2019-10" db="EMBL/GenBank/DDBJ databases">
        <authorList>
            <person name="Nie G."/>
            <person name="Ming H."/>
            <person name="Yi B."/>
        </authorList>
    </citation>
    <scope>NUCLEOTIDE SEQUENCE [LARGE SCALE GENOMIC DNA]</scope>
    <source>
        <strain evidence="2 3">CFH 90414</strain>
    </source>
</reference>
<dbReference type="Proteomes" id="UP000431080">
    <property type="component" value="Unassembled WGS sequence"/>
</dbReference>
<dbReference type="AlphaFoldDB" id="A0A6I2F480"/>
<dbReference type="Gene3D" id="3.40.190.10">
    <property type="entry name" value="Periplasmic binding protein-like II"/>
    <property type="match status" value="2"/>
</dbReference>
<evidence type="ECO:0000313" key="3">
    <source>
        <dbReference type="Proteomes" id="UP000431080"/>
    </source>
</evidence>
<keyword evidence="3" id="KW-1185">Reference proteome</keyword>
<dbReference type="SUPFAM" id="SSF53850">
    <property type="entry name" value="Periplasmic binding protein-like II"/>
    <property type="match status" value="1"/>
</dbReference>
<keyword evidence="1" id="KW-0732">Signal</keyword>
<sequence length="425" mass="46103">MRRRIITSAALGAAGLLALAACTAGEEGGTESRGDIKIWYSNNEVEIAWAEQMVEAWNADNPDEQIEAQEIPAGSSSEEVIGAAIAAGNAPCLVYNTSPAAVPQFERQGGLVNLSEFDDGDGYITERSGDVAEQYRSADGDFYQMPWKSNPVVIFYNKDLFAQAGLDPENPPLATHDEFLETSRTLVASGAVQHAIWPAPTSEFFQSWFDFYPLYAAQSGGRQLIEDGEATFDDENGQAVADFWATMYAEGLAGQEAYNGDAFADAQSAMSIVGPWAISVYGEDVNWGAVPVPTADGIDASETYTFSDAKNVGMFTACENQATAWDVLKFSTSEEQDGIWLEETGQMPLRQDLTETYADYFAANPAYEAFGDQANRVVEVPNVANSVEIWQEFRDRYSEAVIFGEGDTASFLSDAAEQANELAAE</sequence>
<gene>
    <name evidence="2" type="ORF">GE115_04675</name>
</gene>
<protein>
    <submittedName>
        <fullName evidence="2">Extracellular solute-binding protein</fullName>
    </submittedName>
</protein>
<dbReference type="Pfam" id="PF01547">
    <property type="entry name" value="SBP_bac_1"/>
    <property type="match status" value="1"/>
</dbReference>
<evidence type="ECO:0000313" key="2">
    <source>
        <dbReference type="EMBL" id="MRG59164.1"/>
    </source>
</evidence>
<comment type="caution">
    <text evidence="2">The sequence shown here is derived from an EMBL/GenBank/DDBJ whole genome shotgun (WGS) entry which is preliminary data.</text>
</comment>
<organism evidence="2 3">
    <name type="scientific">Agromyces agglutinans</name>
    <dbReference type="NCBI Taxonomy" id="2662258"/>
    <lineage>
        <taxon>Bacteria</taxon>
        <taxon>Bacillati</taxon>
        <taxon>Actinomycetota</taxon>
        <taxon>Actinomycetes</taxon>
        <taxon>Micrococcales</taxon>
        <taxon>Microbacteriaceae</taxon>
        <taxon>Agromyces</taxon>
    </lineage>
</organism>
<dbReference type="PROSITE" id="PS51257">
    <property type="entry name" value="PROKAR_LIPOPROTEIN"/>
    <property type="match status" value="1"/>
</dbReference>